<feature type="compositionally biased region" description="Pro residues" evidence="1">
    <location>
        <begin position="261"/>
        <end position="273"/>
    </location>
</feature>
<keyword evidence="2" id="KW-0812">Transmembrane</keyword>
<keyword evidence="2" id="KW-0472">Membrane</keyword>
<gene>
    <name evidence="3" type="ORF">NCTC9935_01700</name>
</gene>
<sequence>MQHARATSALAARGLAGRSRLMSLLMGLSLFAAIALAIPGFSARADGNDDAIPVPNTSFTVTIEHGSSFEEMYGETGYWGVMLDSGRVTPIEKPTYIRNGETEAVAADGIWVAASPSNYTLTVPVPNGKNNVEGITWEPGTIHTVTVLMFEEGRSLIEGDPVTYTVRVYEPTSDNADDDNVDDPSPTEPPTADPAPAPEPTADPAPAPEPTADPAPAPEPTADPAPAPEPTADPVPEPAPVPTVDDSAAPQPDDPELPAVRPTPTPSATPTPTPSASASPAASQPFGAPVSPITDVSQLTDANKGGVSAAFTGGQLTINVPSDKAVAGEWVSANIMQTREARWLQVEDSNQVSMDVTGLPMGDYKVVVANRQHELVGWADFKVASTVAAAGVGSSVDASGDVKLHAERLSSSVAGNESEGLNGYLLGAGACMLILGGLVVVQVLSGPKIASSSSGVTLS</sequence>
<dbReference type="AlphaFoldDB" id="A0A2X0U7B9"/>
<proteinExistence type="predicted"/>
<dbReference type="EMBL" id="UAPR01000007">
    <property type="protein sequence ID" value="SPT56175.1"/>
    <property type="molecule type" value="Genomic_DNA"/>
</dbReference>
<evidence type="ECO:0000313" key="4">
    <source>
        <dbReference type="Proteomes" id="UP000250192"/>
    </source>
</evidence>
<reference evidence="3 4" key="1">
    <citation type="submission" date="2018-06" db="EMBL/GenBank/DDBJ databases">
        <authorList>
            <consortium name="Pathogen Informatics"/>
            <person name="Doyle S."/>
        </authorList>
    </citation>
    <scope>NUCLEOTIDE SEQUENCE [LARGE SCALE GENOMIC DNA]</scope>
    <source>
        <strain evidence="3 4">NCTC9935</strain>
    </source>
</reference>
<dbReference type="Proteomes" id="UP000250192">
    <property type="component" value="Unassembled WGS sequence"/>
</dbReference>
<name>A0A2X0U7B9_9ACTO</name>
<protein>
    <submittedName>
        <fullName evidence="3">Ribonucleases G and E</fullName>
    </submittedName>
</protein>
<evidence type="ECO:0000256" key="2">
    <source>
        <dbReference type="SAM" id="Phobius"/>
    </source>
</evidence>
<evidence type="ECO:0000256" key="1">
    <source>
        <dbReference type="SAM" id="MobiDB-lite"/>
    </source>
</evidence>
<feature type="transmembrane region" description="Helical" evidence="2">
    <location>
        <begin position="21"/>
        <end position="41"/>
    </location>
</feature>
<feature type="compositionally biased region" description="Low complexity" evidence="1">
    <location>
        <begin position="274"/>
        <end position="283"/>
    </location>
</feature>
<feature type="compositionally biased region" description="Pro residues" evidence="1">
    <location>
        <begin position="186"/>
        <end position="241"/>
    </location>
</feature>
<feature type="region of interest" description="Disordered" evidence="1">
    <location>
        <begin position="171"/>
        <end position="294"/>
    </location>
</feature>
<keyword evidence="2" id="KW-1133">Transmembrane helix</keyword>
<organism evidence="3 4">
    <name type="scientific">Schaalia odontolytica</name>
    <dbReference type="NCBI Taxonomy" id="1660"/>
    <lineage>
        <taxon>Bacteria</taxon>
        <taxon>Bacillati</taxon>
        <taxon>Actinomycetota</taxon>
        <taxon>Actinomycetes</taxon>
        <taxon>Actinomycetales</taxon>
        <taxon>Actinomycetaceae</taxon>
        <taxon>Schaalia</taxon>
    </lineage>
</organism>
<accession>A0A2X0U7B9</accession>
<keyword evidence="4" id="KW-1185">Reference proteome</keyword>
<evidence type="ECO:0000313" key="3">
    <source>
        <dbReference type="EMBL" id="SPT56175.1"/>
    </source>
</evidence>